<evidence type="ECO:0000256" key="1">
    <source>
        <dbReference type="ARBA" id="ARBA00012105"/>
    </source>
</evidence>
<dbReference type="RefSeq" id="WP_066465235.1">
    <property type="nucleotide sequence ID" value="NZ_MATO01000044.1"/>
</dbReference>
<dbReference type="AlphaFoldDB" id="A0A1C0YPY1"/>
<dbReference type="InterPro" id="IPR023468">
    <property type="entry name" value="Riboflavin_kinase"/>
</dbReference>
<feature type="domain" description="Riboflavin kinase" evidence="8">
    <location>
        <begin position="11"/>
        <end position="125"/>
    </location>
</feature>
<evidence type="ECO:0000256" key="7">
    <source>
        <dbReference type="ARBA" id="ARBA00047880"/>
    </source>
</evidence>
<dbReference type="EC" id="2.7.1.26" evidence="1"/>
<keyword evidence="6" id="KW-0067">ATP-binding</keyword>
<dbReference type="EMBL" id="MATO01000044">
    <property type="protein sequence ID" value="OCS89213.1"/>
    <property type="molecule type" value="Genomic_DNA"/>
</dbReference>
<protein>
    <recommendedName>
        <fullName evidence="1">riboflavin kinase</fullName>
        <ecNumber evidence="1">2.7.1.26</ecNumber>
    </recommendedName>
</protein>
<dbReference type="InterPro" id="IPR015865">
    <property type="entry name" value="Riboflavin_kinase_bac/euk"/>
</dbReference>
<evidence type="ECO:0000256" key="4">
    <source>
        <dbReference type="ARBA" id="ARBA00022679"/>
    </source>
</evidence>
<comment type="catalytic activity">
    <reaction evidence="7">
        <text>riboflavin + ATP = FMN + ADP + H(+)</text>
        <dbReference type="Rhea" id="RHEA:14357"/>
        <dbReference type="ChEBI" id="CHEBI:15378"/>
        <dbReference type="ChEBI" id="CHEBI:30616"/>
        <dbReference type="ChEBI" id="CHEBI:57986"/>
        <dbReference type="ChEBI" id="CHEBI:58210"/>
        <dbReference type="ChEBI" id="CHEBI:456216"/>
        <dbReference type="EC" id="2.7.1.26"/>
    </reaction>
</comment>
<sequence>MIIRQRQEQVVITGEVVHGKKLGRTIGFPTANIEAVHSYMPGVYSAYVYRAGVQHKAVMNIGTRPTIADGSHETIEVHLLDFAGDLYGEQLDVEVVEFLRSEQKFDGLDALLHQLQRDAFLARKHL</sequence>
<dbReference type="GO" id="GO:0005524">
    <property type="term" value="F:ATP binding"/>
    <property type="evidence" value="ECO:0007669"/>
    <property type="project" value="UniProtKB-KW"/>
</dbReference>
<dbReference type="PANTHER" id="PTHR22749:SF6">
    <property type="entry name" value="RIBOFLAVIN KINASE"/>
    <property type="match status" value="1"/>
</dbReference>
<dbReference type="Pfam" id="PF01687">
    <property type="entry name" value="Flavokinase"/>
    <property type="match status" value="1"/>
</dbReference>
<dbReference type="GO" id="GO:0009398">
    <property type="term" value="P:FMN biosynthetic process"/>
    <property type="evidence" value="ECO:0007669"/>
    <property type="project" value="TreeGrafter"/>
</dbReference>
<dbReference type="PANTHER" id="PTHR22749">
    <property type="entry name" value="RIBOFLAVIN KINASE/FMN ADENYLYLTRANSFERASE"/>
    <property type="match status" value="1"/>
</dbReference>
<reference evidence="9 10" key="1">
    <citation type="submission" date="2016-07" db="EMBL/GenBank/DDBJ databases">
        <title>Caryophanon latum genome sequencing.</title>
        <authorList>
            <person name="Verma A."/>
            <person name="Pal Y."/>
            <person name="Krishnamurthi S."/>
        </authorList>
    </citation>
    <scope>NUCLEOTIDE SEQUENCE [LARGE SCALE GENOMIC DNA]</scope>
    <source>
        <strain evidence="9 10">DSM 14151</strain>
    </source>
</reference>
<evidence type="ECO:0000259" key="8">
    <source>
        <dbReference type="SMART" id="SM00904"/>
    </source>
</evidence>
<dbReference type="GO" id="GO:0009231">
    <property type="term" value="P:riboflavin biosynthetic process"/>
    <property type="evidence" value="ECO:0007669"/>
    <property type="project" value="InterPro"/>
</dbReference>
<dbReference type="GO" id="GO:0008531">
    <property type="term" value="F:riboflavin kinase activity"/>
    <property type="evidence" value="ECO:0007669"/>
    <property type="project" value="UniProtKB-EC"/>
</dbReference>
<keyword evidence="2" id="KW-0285">Flavoprotein</keyword>
<evidence type="ECO:0000313" key="9">
    <source>
        <dbReference type="EMBL" id="OCS89213.1"/>
    </source>
</evidence>
<dbReference type="SUPFAM" id="SSF82114">
    <property type="entry name" value="Riboflavin kinase-like"/>
    <property type="match status" value="1"/>
</dbReference>
<organism evidence="9 10">
    <name type="scientific">Caryophanon latum</name>
    <dbReference type="NCBI Taxonomy" id="33977"/>
    <lineage>
        <taxon>Bacteria</taxon>
        <taxon>Bacillati</taxon>
        <taxon>Bacillota</taxon>
        <taxon>Bacilli</taxon>
        <taxon>Bacillales</taxon>
        <taxon>Caryophanaceae</taxon>
        <taxon>Caryophanon</taxon>
    </lineage>
</organism>
<keyword evidence="10" id="KW-1185">Reference proteome</keyword>
<gene>
    <name evidence="9" type="ORF">A6K76_12735</name>
</gene>
<keyword evidence="5" id="KW-0547">Nucleotide-binding</keyword>
<proteinExistence type="predicted"/>
<evidence type="ECO:0000256" key="3">
    <source>
        <dbReference type="ARBA" id="ARBA00022643"/>
    </source>
</evidence>
<evidence type="ECO:0000256" key="2">
    <source>
        <dbReference type="ARBA" id="ARBA00022630"/>
    </source>
</evidence>
<keyword evidence="3" id="KW-0288">FMN</keyword>
<dbReference type="InterPro" id="IPR023465">
    <property type="entry name" value="Riboflavin_kinase_dom_sf"/>
</dbReference>
<dbReference type="Proteomes" id="UP000093482">
    <property type="component" value="Unassembled WGS sequence"/>
</dbReference>
<comment type="caution">
    <text evidence="9">The sequence shown here is derived from an EMBL/GenBank/DDBJ whole genome shotgun (WGS) entry which is preliminary data.</text>
</comment>
<dbReference type="OrthoDB" id="9803667at2"/>
<name>A0A1C0YPY1_9BACL</name>
<accession>A0A1C0YPY1</accession>
<keyword evidence="4" id="KW-0808">Transferase</keyword>
<dbReference type="SMART" id="SM00904">
    <property type="entry name" value="Flavokinase"/>
    <property type="match status" value="1"/>
</dbReference>
<evidence type="ECO:0000256" key="6">
    <source>
        <dbReference type="ARBA" id="ARBA00022840"/>
    </source>
</evidence>
<dbReference type="Gene3D" id="2.40.30.30">
    <property type="entry name" value="Riboflavin kinase-like"/>
    <property type="match status" value="1"/>
</dbReference>
<evidence type="ECO:0000313" key="10">
    <source>
        <dbReference type="Proteomes" id="UP000093482"/>
    </source>
</evidence>
<evidence type="ECO:0000256" key="5">
    <source>
        <dbReference type="ARBA" id="ARBA00022741"/>
    </source>
</evidence>